<evidence type="ECO:0000256" key="1">
    <source>
        <dbReference type="SAM" id="Phobius"/>
    </source>
</evidence>
<reference evidence="2 3" key="1">
    <citation type="submission" date="2017-11" db="EMBL/GenBank/DDBJ databases">
        <title>Streptomyces carmine sp. nov., a novel actinomycete isolated from Sophora alopecuroides in Xinjiang, China.</title>
        <authorList>
            <person name="Wang Y."/>
            <person name="Luo X."/>
            <person name="Wan C."/>
            <person name="Zhang L."/>
        </authorList>
    </citation>
    <scope>NUCLEOTIDE SEQUENCE [LARGE SCALE GENOMIC DNA]</scope>
    <source>
        <strain evidence="2 3">TRM SA0054</strain>
    </source>
</reference>
<keyword evidence="3" id="KW-1185">Reference proteome</keyword>
<sequence>MTSAAATATGRPREVELAFWLSVAVITAETVLWVLEMFLLAPTGFDSMRQESGHGGAVRQALVSGAFMAALGALWLFLALRMRAGRDWARIVLAVLSVLGGCLILVDMAVDGVGWSAVADDTSGLSLRLLGAAVVVLMFLPASRAYFSAAPRAGE</sequence>
<dbReference type="Proteomes" id="UP000230407">
    <property type="component" value="Unassembled WGS sequence"/>
</dbReference>
<gene>
    <name evidence="2" type="ORF">CUT44_10540</name>
</gene>
<dbReference type="AlphaFoldDB" id="A0A2M8M046"/>
<evidence type="ECO:0000313" key="3">
    <source>
        <dbReference type="Proteomes" id="UP000230407"/>
    </source>
</evidence>
<feature type="transmembrane region" description="Helical" evidence="1">
    <location>
        <begin position="61"/>
        <end position="79"/>
    </location>
</feature>
<keyword evidence="1" id="KW-0812">Transmembrane</keyword>
<keyword evidence="1" id="KW-1133">Transmembrane helix</keyword>
<keyword evidence="1" id="KW-0472">Membrane</keyword>
<feature type="transmembrane region" description="Helical" evidence="1">
    <location>
        <begin position="129"/>
        <end position="147"/>
    </location>
</feature>
<comment type="caution">
    <text evidence="2">The sequence shown here is derived from an EMBL/GenBank/DDBJ whole genome shotgun (WGS) entry which is preliminary data.</text>
</comment>
<protein>
    <submittedName>
        <fullName evidence="2">Uncharacterized protein</fullName>
    </submittedName>
</protein>
<evidence type="ECO:0000313" key="2">
    <source>
        <dbReference type="EMBL" id="PJE97583.1"/>
    </source>
</evidence>
<name>A0A2M8M046_9ACTN</name>
<organism evidence="2 3">
    <name type="scientific">Streptomyces carminius</name>
    <dbReference type="NCBI Taxonomy" id="2665496"/>
    <lineage>
        <taxon>Bacteria</taxon>
        <taxon>Bacillati</taxon>
        <taxon>Actinomycetota</taxon>
        <taxon>Actinomycetes</taxon>
        <taxon>Kitasatosporales</taxon>
        <taxon>Streptomycetaceae</taxon>
        <taxon>Streptomyces</taxon>
    </lineage>
</organism>
<feature type="transmembrane region" description="Helical" evidence="1">
    <location>
        <begin position="91"/>
        <end position="109"/>
    </location>
</feature>
<proteinExistence type="predicted"/>
<accession>A0A2M8M046</accession>
<dbReference type="EMBL" id="PGGW01000039">
    <property type="protein sequence ID" value="PJE97583.1"/>
    <property type="molecule type" value="Genomic_DNA"/>
</dbReference>
<dbReference type="RefSeq" id="WP_100201672.1">
    <property type="nucleotide sequence ID" value="NZ_PGGW01000039.1"/>
</dbReference>
<feature type="transmembrane region" description="Helical" evidence="1">
    <location>
        <begin position="17"/>
        <end position="41"/>
    </location>
</feature>